<protein>
    <submittedName>
        <fullName evidence="3">Enoyl-CoA hydratase</fullName>
    </submittedName>
</protein>
<gene>
    <name evidence="3" type="ORF">GCM10010964_34800</name>
</gene>
<evidence type="ECO:0000256" key="1">
    <source>
        <dbReference type="ARBA" id="ARBA00005254"/>
    </source>
</evidence>
<sequence length="263" mass="26949">MAASPILTEREAGVVRLRFNRPAALNALDQAMADAFHEAAKGLAADPSVRCVVLSGEGRAFMAGGDIRLFHAAGADAPAVVGRLIGSLHAALRLLAALPAPVIAAVHGPVAGAGMSVAMAADLAVAAEEDTRFVLAYLRLGISPDGGGTWALPRLVGLRRAMGIALLEEELDARAALDLGLVNRVVPGARLEAETMALARRLAAGPAQAIARTKALLRASLGRDLAAQLDAERDAFLAGTATADFAEGVAAFLGRRAPSFTGR</sequence>
<dbReference type="Proteomes" id="UP000597507">
    <property type="component" value="Unassembled WGS sequence"/>
</dbReference>
<dbReference type="InterPro" id="IPR029045">
    <property type="entry name" value="ClpP/crotonase-like_dom_sf"/>
</dbReference>
<proteinExistence type="inferred from homology"/>
<dbReference type="PANTHER" id="PTHR43459">
    <property type="entry name" value="ENOYL-COA HYDRATASE"/>
    <property type="match status" value="1"/>
</dbReference>
<dbReference type="Gene3D" id="3.90.226.10">
    <property type="entry name" value="2-enoyl-CoA Hydratase, Chain A, domain 1"/>
    <property type="match status" value="1"/>
</dbReference>
<evidence type="ECO:0000256" key="2">
    <source>
        <dbReference type="RuleBase" id="RU003707"/>
    </source>
</evidence>
<comment type="similarity">
    <text evidence="1 2">Belongs to the enoyl-CoA hydratase/isomerase family.</text>
</comment>
<reference evidence="3 4" key="1">
    <citation type="journal article" date="2014" name="Int. J. Syst. Evol. Microbiol.">
        <title>Complete genome sequence of Corynebacterium casei LMG S-19264T (=DSM 44701T), isolated from a smear-ripened cheese.</title>
        <authorList>
            <consortium name="US DOE Joint Genome Institute (JGI-PGF)"/>
            <person name="Walter F."/>
            <person name="Albersmeier A."/>
            <person name="Kalinowski J."/>
            <person name="Ruckert C."/>
        </authorList>
    </citation>
    <scope>NUCLEOTIDE SEQUENCE [LARGE SCALE GENOMIC DNA]</scope>
    <source>
        <strain evidence="3 4">CGMCC 1.16330</strain>
    </source>
</reference>
<dbReference type="InterPro" id="IPR014748">
    <property type="entry name" value="Enoyl-CoA_hydra_C"/>
</dbReference>
<evidence type="ECO:0000313" key="3">
    <source>
        <dbReference type="EMBL" id="GGG44409.1"/>
    </source>
</evidence>
<organism evidence="3 4">
    <name type="scientific">Caldovatus sediminis</name>
    <dbReference type="NCBI Taxonomy" id="2041189"/>
    <lineage>
        <taxon>Bacteria</taxon>
        <taxon>Pseudomonadati</taxon>
        <taxon>Pseudomonadota</taxon>
        <taxon>Alphaproteobacteria</taxon>
        <taxon>Acetobacterales</taxon>
        <taxon>Roseomonadaceae</taxon>
        <taxon>Caldovatus</taxon>
    </lineage>
</organism>
<dbReference type="Pfam" id="PF00378">
    <property type="entry name" value="ECH_1"/>
    <property type="match status" value="1"/>
</dbReference>
<dbReference type="PANTHER" id="PTHR43459:SF1">
    <property type="entry name" value="EG:BACN32G11.4 PROTEIN"/>
    <property type="match status" value="1"/>
</dbReference>
<dbReference type="RefSeq" id="WP_188902562.1">
    <property type="nucleotide sequence ID" value="NZ_BMKS01000013.1"/>
</dbReference>
<dbReference type="GO" id="GO:0003824">
    <property type="term" value="F:catalytic activity"/>
    <property type="evidence" value="ECO:0007669"/>
    <property type="project" value="InterPro"/>
</dbReference>
<dbReference type="EMBL" id="BMKS01000013">
    <property type="protein sequence ID" value="GGG44409.1"/>
    <property type="molecule type" value="Genomic_DNA"/>
</dbReference>
<dbReference type="PROSITE" id="PS00166">
    <property type="entry name" value="ENOYL_COA_HYDRATASE"/>
    <property type="match status" value="1"/>
</dbReference>
<dbReference type="InterPro" id="IPR001753">
    <property type="entry name" value="Enoyl-CoA_hydra/iso"/>
</dbReference>
<evidence type="ECO:0000313" key="4">
    <source>
        <dbReference type="Proteomes" id="UP000597507"/>
    </source>
</evidence>
<dbReference type="Gene3D" id="1.10.12.10">
    <property type="entry name" value="Lyase 2-enoyl-coa Hydratase, Chain A, domain 2"/>
    <property type="match status" value="1"/>
</dbReference>
<dbReference type="InterPro" id="IPR018376">
    <property type="entry name" value="Enoyl-CoA_hyd/isom_CS"/>
</dbReference>
<accession>A0A8J2ZDU2</accession>
<keyword evidence="4" id="KW-1185">Reference proteome</keyword>
<dbReference type="SUPFAM" id="SSF52096">
    <property type="entry name" value="ClpP/crotonase"/>
    <property type="match status" value="1"/>
</dbReference>
<name>A0A8J2ZDU2_9PROT</name>
<dbReference type="CDD" id="cd06558">
    <property type="entry name" value="crotonase-like"/>
    <property type="match status" value="1"/>
</dbReference>
<dbReference type="AlphaFoldDB" id="A0A8J2ZDU2"/>
<comment type="caution">
    <text evidence="3">The sequence shown here is derived from an EMBL/GenBank/DDBJ whole genome shotgun (WGS) entry which is preliminary data.</text>
</comment>